<evidence type="ECO:0000313" key="1">
    <source>
        <dbReference type="EMBL" id="CDY31563.1"/>
    </source>
</evidence>
<dbReference type="EMBL" id="LK032274">
    <property type="protein sequence ID" value="CDY31563.1"/>
    <property type="molecule type" value="Genomic_DNA"/>
</dbReference>
<protein>
    <submittedName>
        <fullName evidence="1">BnaA10g13080D protein</fullName>
    </submittedName>
</protein>
<gene>
    <name evidence="1" type="primary">BnaA10g13080D</name>
    <name evidence="1" type="ORF">GSBRNA2T00047883001</name>
</gene>
<sequence length="18" mass="1897">MIRGALLGIISMTYCSAP</sequence>
<accession>A0A078H422</accession>
<evidence type="ECO:0000313" key="2">
    <source>
        <dbReference type="Proteomes" id="UP000028999"/>
    </source>
</evidence>
<proteinExistence type="predicted"/>
<reference evidence="1 2" key="1">
    <citation type="journal article" date="2014" name="Science">
        <title>Plant genetics. Early allopolyploid evolution in the post-Neolithic Brassica napus oilseed genome.</title>
        <authorList>
            <person name="Chalhoub B."/>
            <person name="Denoeud F."/>
            <person name="Liu S."/>
            <person name="Parkin I.A."/>
            <person name="Tang H."/>
            <person name="Wang X."/>
            <person name="Chiquet J."/>
            <person name="Belcram H."/>
            <person name="Tong C."/>
            <person name="Samans B."/>
            <person name="Correa M."/>
            <person name="Da Silva C."/>
            <person name="Just J."/>
            <person name="Falentin C."/>
            <person name="Koh C.S."/>
            <person name="Le Clainche I."/>
            <person name="Bernard M."/>
            <person name="Bento P."/>
            <person name="Noel B."/>
            <person name="Labadie K."/>
            <person name="Alberti A."/>
            <person name="Charles M."/>
            <person name="Arnaud D."/>
            <person name="Guo H."/>
            <person name="Daviaud C."/>
            <person name="Alamery S."/>
            <person name="Jabbari K."/>
            <person name="Zhao M."/>
            <person name="Edger P.P."/>
            <person name="Chelaifa H."/>
            <person name="Tack D."/>
            <person name="Lassalle G."/>
            <person name="Mestiri I."/>
            <person name="Schnel N."/>
            <person name="Le Paslier M.C."/>
            <person name="Fan G."/>
            <person name="Renault V."/>
            <person name="Bayer P.E."/>
            <person name="Golicz A.A."/>
            <person name="Manoli S."/>
            <person name="Lee T.H."/>
            <person name="Thi V.H."/>
            <person name="Chalabi S."/>
            <person name="Hu Q."/>
            <person name="Fan C."/>
            <person name="Tollenaere R."/>
            <person name="Lu Y."/>
            <person name="Battail C."/>
            <person name="Shen J."/>
            <person name="Sidebottom C.H."/>
            <person name="Wang X."/>
            <person name="Canaguier A."/>
            <person name="Chauveau A."/>
            <person name="Berard A."/>
            <person name="Deniot G."/>
            <person name="Guan M."/>
            <person name="Liu Z."/>
            <person name="Sun F."/>
            <person name="Lim Y.P."/>
            <person name="Lyons E."/>
            <person name="Town C.D."/>
            <person name="Bancroft I."/>
            <person name="Wang X."/>
            <person name="Meng J."/>
            <person name="Ma J."/>
            <person name="Pires J.C."/>
            <person name="King G.J."/>
            <person name="Brunel D."/>
            <person name="Delourme R."/>
            <person name="Renard M."/>
            <person name="Aury J.M."/>
            <person name="Adams K.L."/>
            <person name="Batley J."/>
            <person name="Snowdon R.J."/>
            <person name="Tost J."/>
            <person name="Edwards D."/>
            <person name="Zhou Y."/>
            <person name="Hua W."/>
            <person name="Sharpe A.G."/>
            <person name="Paterson A.H."/>
            <person name="Guan C."/>
            <person name="Wincker P."/>
        </authorList>
    </citation>
    <scope>NUCLEOTIDE SEQUENCE [LARGE SCALE GENOMIC DNA]</scope>
    <source>
        <strain evidence="2">cv. Darmor-bzh</strain>
    </source>
</reference>
<dbReference type="Proteomes" id="UP000028999">
    <property type="component" value="Unassembled WGS sequence"/>
</dbReference>
<dbReference type="PaxDb" id="3708-A0A078H422"/>
<dbReference type="AlphaFoldDB" id="A0A078H422"/>
<keyword evidence="2" id="KW-1185">Reference proteome</keyword>
<organism evidence="1 2">
    <name type="scientific">Brassica napus</name>
    <name type="common">Rape</name>
    <dbReference type="NCBI Taxonomy" id="3708"/>
    <lineage>
        <taxon>Eukaryota</taxon>
        <taxon>Viridiplantae</taxon>
        <taxon>Streptophyta</taxon>
        <taxon>Embryophyta</taxon>
        <taxon>Tracheophyta</taxon>
        <taxon>Spermatophyta</taxon>
        <taxon>Magnoliopsida</taxon>
        <taxon>eudicotyledons</taxon>
        <taxon>Gunneridae</taxon>
        <taxon>Pentapetalae</taxon>
        <taxon>rosids</taxon>
        <taxon>malvids</taxon>
        <taxon>Brassicales</taxon>
        <taxon>Brassicaceae</taxon>
        <taxon>Brassiceae</taxon>
        <taxon>Brassica</taxon>
    </lineage>
</organism>
<name>A0A078H422_BRANA</name>